<organism evidence="4 5">
    <name type="scientific">Candidatus Liptonbacteria bacterium CG11_big_fil_rev_8_21_14_0_20_35_14</name>
    <dbReference type="NCBI Taxonomy" id="1974634"/>
    <lineage>
        <taxon>Bacteria</taxon>
        <taxon>Candidatus Liptoniibacteriota</taxon>
    </lineage>
</organism>
<dbReference type="InterPro" id="IPR008969">
    <property type="entry name" value="CarboxyPept-like_regulatory"/>
</dbReference>
<evidence type="ECO:0000313" key="5">
    <source>
        <dbReference type="Proteomes" id="UP000229893"/>
    </source>
</evidence>
<accession>A0A2H0N7W2</accession>
<protein>
    <recommendedName>
        <fullName evidence="3">Peptidoglycan binding-like domain-containing protein</fullName>
    </recommendedName>
</protein>
<dbReference type="InterPro" id="IPR036366">
    <property type="entry name" value="PGBDSf"/>
</dbReference>
<dbReference type="Pfam" id="PF01471">
    <property type="entry name" value="PG_binding_1"/>
    <property type="match status" value="1"/>
</dbReference>
<feature type="signal peptide" evidence="2">
    <location>
        <begin position="1"/>
        <end position="22"/>
    </location>
</feature>
<feature type="domain" description="Peptidoglycan binding-like" evidence="3">
    <location>
        <begin position="34"/>
        <end position="96"/>
    </location>
</feature>
<gene>
    <name evidence="4" type="ORF">COV57_01650</name>
</gene>
<evidence type="ECO:0000313" key="4">
    <source>
        <dbReference type="EMBL" id="PIR04957.1"/>
    </source>
</evidence>
<dbReference type="EMBL" id="PCWO01000025">
    <property type="protein sequence ID" value="PIR04957.1"/>
    <property type="molecule type" value="Genomic_DNA"/>
</dbReference>
<keyword evidence="2" id="KW-0732">Signal</keyword>
<evidence type="ECO:0000256" key="2">
    <source>
        <dbReference type="SAM" id="SignalP"/>
    </source>
</evidence>
<dbReference type="AlphaFoldDB" id="A0A2H0N7W2"/>
<evidence type="ECO:0000256" key="1">
    <source>
        <dbReference type="SAM" id="MobiDB-lite"/>
    </source>
</evidence>
<dbReference type="Gene3D" id="1.10.101.10">
    <property type="entry name" value="PGBD-like superfamily/PGBD"/>
    <property type="match status" value="1"/>
</dbReference>
<comment type="caution">
    <text evidence="4">The sequence shown here is derived from an EMBL/GenBank/DDBJ whole genome shotgun (WGS) entry which is preliminary data.</text>
</comment>
<dbReference type="Proteomes" id="UP000229893">
    <property type="component" value="Unassembled WGS sequence"/>
</dbReference>
<dbReference type="SUPFAM" id="SSF49464">
    <property type="entry name" value="Carboxypeptidase regulatory domain-like"/>
    <property type="match status" value="2"/>
</dbReference>
<dbReference type="InterPro" id="IPR002477">
    <property type="entry name" value="Peptidoglycan-bd-like"/>
</dbReference>
<evidence type="ECO:0000259" key="3">
    <source>
        <dbReference type="Pfam" id="PF01471"/>
    </source>
</evidence>
<proteinExistence type="predicted"/>
<dbReference type="InterPro" id="IPR036365">
    <property type="entry name" value="PGBD-like_sf"/>
</dbReference>
<reference evidence="4 5" key="1">
    <citation type="submission" date="2017-09" db="EMBL/GenBank/DDBJ databases">
        <title>Depth-based differentiation of microbial function through sediment-hosted aquifers and enrichment of novel symbionts in the deep terrestrial subsurface.</title>
        <authorList>
            <person name="Probst A.J."/>
            <person name="Ladd B."/>
            <person name="Jarett J.K."/>
            <person name="Geller-Mcgrath D.E."/>
            <person name="Sieber C.M."/>
            <person name="Emerson J.B."/>
            <person name="Anantharaman K."/>
            <person name="Thomas B.C."/>
            <person name="Malmstrom R."/>
            <person name="Stieglmeier M."/>
            <person name="Klingl A."/>
            <person name="Woyke T."/>
            <person name="Ryan C.M."/>
            <person name="Banfield J.F."/>
        </authorList>
    </citation>
    <scope>NUCLEOTIDE SEQUENCE [LARGE SCALE GENOMIC DNA]</scope>
    <source>
        <strain evidence="4">CG11_big_fil_rev_8_21_14_0_20_35_14</strain>
    </source>
</reference>
<feature type="chain" id="PRO_5013923913" description="Peptidoglycan binding-like domain-containing protein" evidence="2">
    <location>
        <begin position="23"/>
        <end position="748"/>
    </location>
</feature>
<dbReference type="SUPFAM" id="SSF47090">
    <property type="entry name" value="PGBD-like"/>
    <property type="match status" value="1"/>
</dbReference>
<sequence>MKKLIFLLALLFIIVTPQVSFADFTRDLEEGSVGEDVKELQQFLNANGFIVAESGSGSPGNETVNFGPATKRALIKFQIAHNINPAVGYFGPLTRNFVASQPQRTTNFQGISVSSGVDENLIIIYPSDEDGTAGIDINTSVTSVLVRPSSLNFAVDSENATIDIFVTGSNADKFWISLEGNAPVVFKRKSSTKTNGVFTFAVNTTRAGLYQFAFTIRENNAFGRVLNNEFIPDSSNMKITSNTSDSSKSRLNTIEGSFSSIISGSVIDDNNNPYANLKVYINTADTGVVTDSNGNFSIDASKLKTPLKQGALFKLSVDVPGGFSHTLAKNARLVTSVYNWQALGLDCQNTDNLIYCEEFIKKLYSNYSESKVANFITQTKAQDLASEKDYVFVVKKTVQTTSSTIPPNTSTSDGLSGTQGGSSTTTNEPTTGASSGSSSEDSTSPSTPSATSVELVDLSVYVLDPEGKGVAGVPVKINVNHEAKTNENGIASFPKETTKLRKGSIVKISADIPSGYDYIRAVNSREVNSSGQVNASVYNWQVLGVNCTSKTEECRQGLEYANLASHIDTAVQYDTDAKGIYVFTLGKFPSEISGRVIDQNSNPVAGVIVGINNTLNVVTGNNGLFKFTPSDIGIVKGGNYALRISPPSGMRSQALIKTDTPNWDSTNCGADTTTPAGTCVLGAGYEDQILGEQCMGRSGGTCINFSYRRDLPSDTEFIFRLKSNTDASAIDSGSFFSRVANLFTNIFK</sequence>
<name>A0A2H0N7W2_9BACT</name>
<feature type="region of interest" description="Disordered" evidence="1">
    <location>
        <begin position="402"/>
        <end position="451"/>
    </location>
</feature>